<dbReference type="EMBL" id="UFTJ01000002">
    <property type="protein sequence ID" value="SSZ55792.1"/>
    <property type="molecule type" value="Genomic_DNA"/>
</dbReference>
<reference evidence="2 4" key="2">
    <citation type="submission" date="2018-11" db="EMBL/GenBank/DDBJ databases">
        <authorList>
            <consortium name="Pathogen Informatics"/>
        </authorList>
    </citation>
    <scope>NUCLEOTIDE SEQUENCE [LARGE SCALE GENOMIC DNA]</scope>
    <source>
        <strain evidence="2 4">NCTC12929</strain>
    </source>
</reference>
<evidence type="ECO:0000313" key="3">
    <source>
        <dbReference type="Proteomes" id="UP000255515"/>
    </source>
</evidence>
<evidence type="ECO:0000313" key="2">
    <source>
        <dbReference type="EMBL" id="VDH04514.1"/>
    </source>
</evidence>
<evidence type="ECO:0000313" key="4">
    <source>
        <dbReference type="Proteomes" id="UP000270205"/>
    </source>
</evidence>
<accession>A0A376C147</accession>
<dbReference type="Proteomes" id="UP000255515">
    <property type="component" value="Unassembled WGS sequence"/>
</dbReference>
<gene>
    <name evidence="1" type="ORF">NCTC11661_01191</name>
    <name evidence="2" type="ORF">NCTC12929_01476</name>
</gene>
<name>A0A376C147_9FLAO</name>
<dbReference type="AlphaFoldDB" id="A0A376C147"/>
<organism evidence="1 3">
    <name type="scientific">Bergeyella zoohelcum</name>
    <dbReference type="NCBI Taxonomy" id="1015"/>
    <lineage>
        <taxon>Bacteria</taxon>
        <taxon>Pseudomonadati</taxon>
        <taxon>Bacteroidota</taxon>
        <taxon>Flavobacteriia</taxon>
        <taxon>Flavobacteriales</taxon>
        <taxon>Weeksellaceae</taxon>
        <taxon>Bergeyella</taxon>
    </lineage>
</organism>
<dbReference type="Proteomes" id="UP000270205">
    <property type="component" value="Unassembled WGS sequence"/>
</dbReference>
<protein>
    <submittedName>
        <fullName evidence="1">Uncharacterized protein</fullName>
    </submittedName>
</protein>
<dbReference type="EMBL" id="UYIV01000001">
    <property type="protein sequence ID" value="VDH04514.1"/>
    <property type="molecule type" value="Genomic_DNA"/>
</dbReference>
<proteinExistence type="predicted"/>
<reference evidence="1 3" key="1">
    <citation type="submission" date="2018-06" db="EMBL/GenBank/DDBJ databases">
        <authorList>
            <consortium name="Pathogen Informatics"/>
            <person name="Doyle S."/>
        </authorList>
    </citation>
    <scope>NUCLEOTIDE SEQUENCE [LARGE SCALE GENOMIC DNA]</scope>
    <source>
        <strain evidence="1 3">NCTC11661</strain>
    </source>
</reference>
<evidence type="ECO:0000313" key="1">
    <source>
        <dbReference type="EMBL" id="SSZ55792.1"/>
    </source>
</evidence>
<sequence length="135" mass="15031">MMMALGVGCASIRTANSFLDVLSSTYYIRHGGVQGAKTYHYALEIHPKKDDAKQFSDFELHFGTLKVPMQMSSDAGKNIHLTGLYSVSADFPSVEENHSHDEKKAVLHYKKSGKPIHIPITFTLSEGNPNEEMYP</sequence>